<comment type="caution">
    <text evidence="2">The sequence shown here is derived from an EMBL/GenBank/DDBJ whole genome shotgun (WGS) entry which is preliminary data.</text>
</comment>
<evidence type="ECO:0000313" key="3">
    <source>
        <dbReference type="Proteomes" id="UP001595823"/>
    </source>
</evidence>
<evidence type="ECO:0000256" key="1">
    <source>
        <dbReference type="SAM" id="MobiDB-lite"/>
    </source>
</evidence>
<feature type="region of interest" description="Disordered" evidence="1">
    <location>
        <begin position="105"/>
        <end position="147"/>
    </location>
</feature>
<organism evidence="2 3">
    <name type="scientific">Salininema proteolyticum</name>
    <dbReference type="NCBI Taxonomy" id="1607685"/>
    <lineage>
        <taxon>Bacteria</taxon>
        <taxon>Bacillati</taxon>
        <taxon>Actinomycetota</taxon>
        <taxon>Actinomycetes</taxon>
        <taxon>Glycomycetales</taxon>
        <taxon>Glycomycetaceae</taxon>
        <taxon>Salininema</taxon>
    </lineage>
</organism>
<evidence type="ECO:0000313" key="2">
    <source>
        <dbReference type="EMBL" id="MFC4334341.1"/>
    </source>
</evidence>
<reference evidence="3" key="1">
    <citation type="journal article" date="2019" name="Int. J. Syst. Evol. Microbiol.">
        <title>The Global Catalogue of Microorganisms (GCM) 10K type strain sequencing project: providing services to taxonomists for standard genome sequencing and annotation.</title>
        <authorList>
            <consortium name="The Broad Institute Genomics Platform"/>
            <consortium name="The Broad Institute Genome Sequencing Center for Infectious Disease"/>
            <person name="Wu L."/>
            <person name="Ma J."/>
        </authorList>
    </citation>
    <scope>NUCLEOTIDE SEQUENCE [LARGE SCALE GENOMIC DNA]</scope>
    <source>
        <strain evidence="3">IBRC-M 10908</strain>
    </source>
</reference>
<proteinExistence type="predicted"/>
<dbReference type="RefSeq" id="WP_380618081.1">
    <property type="nucleotide sequence ID" value="NZ_JBHSDK010000004.1"/>
</dbReference>
<keyword evidence="3" id="KW-1185">Reference proteome</keyword>
<sequence>MINVRSVDPYEIWRCGRVTIMGWAENYSSAISRSDNIVSSPPDLFNSEGERTAAGDIFQTISSDLNTWSRRTFERSVYVAEQLEKAAYREFGNEEDAVARFNEISEEASNEENTPVDTPVIEGRPETTTTEESNELQKEFEQEGGIV</sequence>
<name>A0ABV8TUU8_9ACTN</name>
<protein>
    <submittedName>
        <fullName evidence="2">Uncharacterized protein</fullName>
    </submittedName>
</protein>
<dbReference type="EMBL" id="JBHSDK010000004">
    <property type="protein sequence ID" value="MFC4334341.1"/>
    <property type="molecule type" value="Genomic_DNA"/>
</dbReference>
<gene>
    <name evidence="2" type="ORF">ACFPET_03920</name>
</gene>
<dbReference type="Proteomes" id="UP001595823">
    <property type="component" value="Unassembled WGS sequence"/>
</dbReference>
<accession>A0ABV8TUU8</accession>